<protein>
    <submittedName>
        <fullName evidence="3">Uncharacterized protein</fullName>
    </submittedName>
</protein>
<dbReference type="EMBL" id="ML179362">
    <property type="protein sequence ID" value="THU89603.1"/>
    <property type="molecule type" value="Genomic_DNA"/>
</dbReference>
<feature type="region of interest" description="Disordered" evidence="1">
    <location>
        <begin position="30"/>
        <end position="62"/>
    </location>
</feature>
<organism evidence="3 4">
    <name type="scientific">Dendrothele bispora (strain CBS 962.96)</name>
    <dbReference type="NCBI Taxonomy" id="1314807"/>
    <lineage>
        <taxon>Eukaryota</taxon>
        <taxon>Fungi</taxon>
        <taxon>Dikarya</taxon>
        <taxon>Basidiomycota</taxon>
        <taxon>Agaricomycotina</taxon>
        <taxon>Agaricomycetes</taxon>
        <taxon>Agaricomycetidae</taxon>
        <taxon>Agaricales</taxon>
        <taxon>Agaricales incertae sedis</taxon>
        <taxon>Dendrothele</taxon>
    </lineage>
</organism>
<sequence>MRIGAWLGWVRNHSSACFSTRIASMQERILKGGQPGGPVPEHFNQNLRRKERDLKGGQPGGP</sequence>
<gene>
    <name evidence="3" type="ORF">K435DRAFT_781537</name>
    <name evidence="2" type="ORF">K435DRAFT_786536</name>
</gene>
<keyword evidence="4" id="KW-1185">Reference proteome</keyword>
<evidence type="ECO:0000313" key="2">
    <source>
        <dbReference type="EMBL" id="THU77821.1"/>
    </source>
</evidence>
<evidence type="ECO:0000256" key="1">
    <source>
        <dbReference type="SAM" id="MobiDB-lite"/>
    </source>
</evidence>
<evidence type="ECO:0000313" key="4">
    <source>
        <dbReference type="Proteomes" id="UP000297245"/>
    </source>
</evidence>
<name>A0A4S8LL09_DENBC</name>
<evidence type="ECO:0000313" key="3">
    <source>
        <dbReference type="EMBL" id="THU89603.1"/>
    </source>
</evidence>
<reference evidence="3 4" key="1">
    <citation type="journal article" date="2019" name="Nat. Ecol. Evol.">
        <title>Megaphylogeny resolves global patterns of mushroom evolution.</title>
        <authorList>
            <person name="Varga T."/>
            <person name="Krizsan K."/>
            <person name="Foldi C."/>
            <person name="Dima B."/>
            <person name="Sanchez-Garcia M."/>
            <person name="Sanchez-Ramirez S."/>
            <person name="Szollosi G.J."/>
            <person name="Szarkandi J.G."/>
            <person name="Papp V."/>
            <person name="Albert L."/>
            <person name="Andreopoulos W."/>
            <person name="Angelini C."/>
            <person name="Antonin V."/>
            <person name="Barry K.W."/>
            <person name="Bougher N.L."/>
            <person name="Buchanan P."/>
            <person name="Buyck B."/>
            <person name="Bense V."/>
            <person name="Catcheside P."/>
            <person name="Chovatia M."/>
            <person name="Cooper J."/>
            <person name="Damon W."/>
            <person name="Desjardin D."/>
            <person name="Finy P."/>
            <person name="Geml J."/>
            <person name="Haridas S."/>
            <person name="Hughes K."/>
            <person name="Justo A."/>
            <person name="Karasinski D."/>
            <person name="Kautmanova I."/>
            <person name="Kiss B."/>
            <person name="Kocsube S."/>
            <person name="Kotiranta H."/>
            <person name="LaButti K.M."/>
            <person name="Lechner B.E."/>
            <person name="Liimatainen K."/>
            <person name="Lipzen A."/>
            <person name="Lukacs Z."/>
            <person name="Mihaltcheva S."/>
            <person name="Morgado L.N."/>
            <person name="Niskanen T."/>
            <person name="Noordeloos M.E."/>
            <person name="Ohm R.A."/>
            <person name="Ortiz-Santana B."/>
            <person name="Ovrebo C."/>
            <person name="Racz N."/>
            <person name="Riley R."/>
            <person name="Savchenko A."/>
            <person name="Shiryaev A."/>
            <person name="Soop K."/>
            <person name="Spirin V."/>
            <person name="Szebenyi C."/>
            <person name="Tomsovsky M."/>
            <person name="Tulloss R.E."/>
            <person name="Uehling J."/>
            <person name="Grigoriev I.V."/>
            <person name="Vagvolgyi C."/>
            <person name="Papp T."/>
            <person name="Martin F.M."/>
            <person name="Miettinen O."/>
            <person name="Hibbett D.S."/>
            <person name="Nagy L.G."/>
        </authorList>
    </citation>
    <scope>NUCLEOTIDE SEQUENCE [LARGE SCALE GENOMIC DNA]</scope>
    <source>
        <strain evidence="3 4">CBS 962.96</strain>
    </source>
</reference>
<dbReference type="Proteomes" id="UP000297245">
    <property type="component" value="Unassembled WGS sequence"/>
</dbReference>
<dbReference type="AlphaFoldDB" id="A0A4S8LL09"/>
<proteinExistence type="predicted"/>
<dbReference type="EMBL" id="ML180329">
    <property type="protein sequence ID" value="THU77821.1"/>
    <property type="molecule type" value="Genomic_DNA"/>
</dbReference>
<accession>A0A4S8LL09</accession>